<evidence type="ECO:0000256" key="1">
    <source>
        <dbReference type="ARBA" id="ARBA00004514"/>
    </source>
</evidence>
<dbReference type="GO" id="GO:0005829">
    <property type="term" value="C:cytosol"/>
    <property type="evidence" value="ECO:0007669"/>
    <property type="project" value="UniProtKB-SubCell"/>
</dbReference>
<comment type="subcellular location">
    <subcellularLocation>
        <location evidence="1">Cytoplasm</location>
        <location evidence="1">Cytosol</location>
    </subcellularLocation>
</comment>
<evidence type="ECO:0000256" key="13">
    <source>
        <dbReference type="RuleBase" id="RU003707"/>
    </source>
</evidence>
<dbReference type="Gene3D" id="3.90.226.10">
    <property type="entry name" value="2-enoyl-CoA Hydratase, Chain A, domain 1"/>
    <property type="match status" value="1"/>
</dbReference>
<keyword evidence="4" id="KW-0456">Lyase</keyword>
<dbReference type="InterPro" id="IPR018376">
    <property type="entry name" value="Enoyl-CoA_hyd/isom_CS"/>
</dbReference>
<evidence type="ECO:0000256" key="7">
    <source>
        <dbReference type="ARBA" id="ARBA00038883"/>
    </source>
</evidence>
<dbReference type="CDD" id="cd06558">
    <property type="entry name" value="crotonase-like"/>
    <property type="match status" value="1"/>
</dbReference>
<evidence type="ECO:0000313" key="14">
    <source>
        <dbReference type="EMBL" id="TCS84430.1"/>
    </source>
</evidence>
<dbReference type="AlphaFoldDB" id="A0A4R3KLG5"/>
<dbReference type="InterPro" id="IPR029045">
    <property type="entry name" value="ClpP/crotonase-like_dom_sf"/>
</dbReference>
<dbReference type="Proteomes" id="UP000295788">
    <property type="component" value="Unassembled WGS sequence"/>
</dbReference>
<dbReference type="PROSITE" id="PS00166">
    <property type="entry name" value="ENOYL_COA_HYDRATASE"/>
    <property type="match status" value="1"/>
</dbReference>
<comment type="catalytic activity">
    <reaction evidence="6">
        <text>(2R)-ethylmalonyl-CoA + H(+) = butanoyl-CoA + CO2</text>
        <dbReference type="Rhea" id="RHEA:59540"/>
        <dbReference type="ChEBI" id="CHEBI:15378"/>
        <dbReference type="ChEBI" id="CHEBI:16526"/>
        <dbReference type="ChEBI" id="CHEBI:57371"/>
        <dbReference type="ChEBI" id="CHEBI:85316"/>
        <dbReference type="EC" id="4.1.1.94"/>
    </reaction>
    <physiologicalReaction direction="left-to-right" evidence="6">
        <dbReference type="Rhea" id="RHEA:59541"/>
    </physiologicalReaction>
</comment>
<organism evidence="14 15">
    <name type="scientific">Tepidibacillus fermentans</name>
    <dbReference type="NCBI Taxonomy" id="1281767"/>
    <lineage>
        <taxon>Bacteria</taxon>
        <taxon>Bacillati</taxon>
        <taxon>Bacillota</taxon>
        <taxon>Bacilli</taxon>
        <taxon>Bacillales</taxon>
        <taxon>Bacillaceae</taxon>
        <taxon>Tepidibacillus</taxon>
    </lineage>
</organism>
<evidence type="ECO:0000256" key="4">
    <source>
        <dbReference type="ARBA" id="ARBA00023239"/>
    </source>
</evidence>
<evidence type="ECO:0000256" key="5">
    <source>
        <dbReference type="ARBA" id="ARBA00036343"/>
    </source>
</evidence>
<evidence type="ECO:0000313" key="15">
    <source>
        <dbReference type="Proteomes" id="UP000295788"/>
    </source>
</evidence>
<keyword evidence="3" id="KW-0963">Cytoplasm</keyword>
<comment type="function">
    <text evidence="12">Decarboxylates ethylmalonyl-CoA, a potentially toxic metabolite, to form butyryl-CoA, suggesting it might be involved in metabolite proofreading. Acts preferentially on (S)-ethylmalonyl-CoA but also has some activity on the (R)-isomer. Also has methylmalonyl-CoA decarboxylase activity at lower level.</text>
</comment>
<comment type="caution">
    <text evidence="14">The sequence shown here is derived from an EMBL/GenBank/DDBJ whole genome shotgun (WGS) entry which is preliminary data.</text>
</comment>
<evidence type="ECO:0000256" key="2">
    <source>
        <dbReference type="ARBA" id="ARBA00005254"/>
    </source>
</evidence>
<evidence type="ECO:0000256" key="8">
    <source>
        <dbReference type="ARBA" id="ARBA00039903"/>
    </source>
</evidence>
<dbReference type="RefSeq" id="WP_165894859.1">
    <property type="nucleotide sequence ID" value="NZ_SMAB01000001.1"/>
</dbReference>
<dbReference type="GO" id="GO:0004492">
    <property type="term" value="F:methyl/ethyl malonyl-CoA decarboxylase activity"/>
    <property type="evidence" value="ECO:0007669"/>
    <property type="project" value="UniProtKB-EC"/>
</dbReference>
<evidence type="ECO:0000256" key="10">
    <source>
        <dbReference type="ARBA" id="ARBA00042182"/>
    </source>
</evidence>
<sequence>MKTIQVEQKKETLIIVLNRPEFRNAVNFEMMDELRKVLDQAKQSSQIKTIIFTGVERSFSSGGDLGQFHQLKSKDEVKPMLEKMGKVITQIVNLGKPTIAYVNGYALGGGAELAMACDFRFISNQAKMGFIQINLGVTSGWGGGTLLLEKLGRTKALSLLLTGDILNNEQILQYEIALKEVSSFDEVLLFADKINSHSLESLQAYIDLANGVRDGRTFVENQKKEIESCSTLWESVEHERAVDEFLQKNK</sequence>
<comment type="catalytic activity">
    <reaction evidence="11">
        <text>(S)-methylmalonyl-CoA + H(+) = propanoyl-CoA + CO2</text>
        <dbReference type="Rhea" id="RHEA:61340"/>
        <dbReference type="ChEBI" id="CHEBI:15378"/>
        <dbReference type="ChEBI" id="CHEBI:16526"/>
        <dbReference type="ChEBI" id="CHEBI:57327"/>
        <dbReference type="ChEBI" id="CHEBI:57392"/>
        <dbReference type="EC" id="4.1.1.94"/>
    </reaction>
    <physiologicalReaction direction="left-to-right" evidence="11">
        <dbReference type="Rhea" id="RHEA:61341"/>
    </physiologicalReaction>
</comment>
<evidence type="ECO:0000256" key="12">
    <source>
        <dbReference type="ARBA" id="ARBA00056546"/>
    </source>
</evidence>
<dbReference type="GO" id="GO:0006635">
    <property type="term" value="P:fatty acid beta-oxidation"/>
    <property type="evidence" value="ECO:0007669"/>
    <property type="project" value="TreeGrafter"/>
</dbReference>
<evidence type="ECO:0000256" key="6">
    <source>
        <dbReference type="ARBA" id="ARBA00036541"/>
    </source>
</evidence>
<dbReference type="SUPFAM" id="SSF52096">
    <property type="entry name" value="ClpP/crotonase"/>
    <property type="match status" value="1"/>
</dbReference>
<dbReference type="InterPro" id="IPR001753">
    <property type="entry name" value="Enoyl-CoA_hydra/iso"/>
</dbReference>
<proteinExistence type="inferred from homology"/>
<reference evidence="14 15" key="1">
    <citation type="submission" date="2019-03" db="EMBL/GenBank/DDBJ databases">
        <title>Genomic Encyclopedia of Type Strains, Phase IV (KMG-IV): sequencing the most valuable type-strain genomes for metagenomic binning, comparative biology and taxonomic classification.</title>
        <authorList>
            <person name="Goeker M."/>
        </authorList>
    </citation>
    <scope>NUCLEOTIDE SEQUENCE [LARGE SCALE GENOMIC DNA]</scope>
    <source>
        <strain evidence="14 15">DSM 23802</strain>
    </source>
</reference>
<evidence type="ECO:0000256" key="3">
    <source>
        <dbReference type="ARBA" id="ARBA00022490"/>
    </source>
</evidence>
<dbReference type="PANTHER" id="PTHR11941">
    <property type="entry name" value="ENOYL-COA HYDRATASE-RELATED"/>
    <property type="match status" value="1"/>
</dbReference>
<comment type="similarity">
    <text evidence="2 13">Belongs to the enoyl-CoA hydratase/isomerase family.</text>
</comment>
<keyword evidence="15" id="KW-1185">Reference proteome</keyword>
<dbReference type="EC" id="4.1.1.94" evidence="7"/>
<dbReference type="Pfam" id="PF00378">
    <property type="entry name" value="ECH_1"/>
    <property type="match status" value="1"/>
</dbReference>
<accession>A0A4R3KLG5</accession>
<gene>
    <name evidence="14" type="ORF">EDD72_10194</name>
</gene>
<name>A0A4R3KLG5_9BACI</name>
<dbReference type="EMBL" id="SMAB01000001">
    <property type="protein sequence ID" value="TCS84430.1"/>
    <property type="molecule type" value="Genomic_DNA"/>
</dbReference>
<evidence type="ECO:0000256" key="9">
    <source>
        <dbReference type="ARBA" id="ARBA00042052"/>
    </source>
</evidence>
<dbReference type="PANTHER" id="PTHR11941:SF27">
    <property type="entry name" value="ETHYLMALONYL-COA DECARBOXYLASE"/>
    <property type="match status" value="1"/>
</dbReference>
<comment type="catalytic activity">
    <reaction evidence="5">
        <text>(2S)-ethylmalonyl-CoA + H(+) = butanoyl-CoA + CO2</text>
        <dbReference type="Rhea" id="RHEA:32131"/>
        <dbReference type="ChEBI" id="CHEBI:15378"/>
        <dbReference type="ChEBI" id="CHEBI:16526"/>
        <dbReference type="ChEBI" id="CHEBI:57371"/>
        <dbReference type="ChEBI" id="CHEBI:60909"/>
        <dbReference type="EC" id="4.1.1.94"/>
    </reaction>
    <physiologicalReaction direction="left-to-right" evidence="5">
        <dbReference type="Rhea" id="RHEA:32132"/>
    </physiologicalReaction>
</comment>
<protein>
    <recommendedName>
        <fullName evidence="8">Ethylmalonyl-CoA decarboxylase</fullName>
        <ecNumber evidence="7">4.1.1.94</ecNumber>
    </recommendedName>
    <alternativeName>
        <fullName evidence="10">Enoyl-CoA hydratase domain-containing protein 1</fullName>
    </alternativeName>
    <alternativeName>
        <fullName evidence="9">Methylmalonyl-CoA decarboxylase</fullName>
    </alternativeName>
</protein>
<evidence type="ECO:0000256" key="11">
    <source>
        <dbReference type="ARBA" id="ARBA00047446"/>
    </source>
</evidence>